<organism evidence="2 3">
    <name type="scientific">Pelovirga terrestris</name>
    <dbReference type="NCBI Taxonomy" id="2771352"/>
    <lineage>
        <taxon>Bacteria</taxon>
        <taxon>Pseudomonadati</taxon>
        <taxon>Thermodesulfobacteriota</taxon>
        <taxon>Desulfuromonadia</taxon>
        <taxon>Geobacterales</taxon>
        <taxon>Geobacteraceae</taxon>
        <taxon>Pelovirga</taxon>
    </lineage>
</organism>
<dbReference type="GO" id="GO:0003677">
    <property type="term" value="F:DNA binding"/>
    <property type="evidence" value="ECO:0007669"/>
    <property type="project" value="InterPro"/>
</dbReference>
<dbReference type="Gene3D" id="1.10.260.40">
    <property type="entry name" value="lambda repressor-like DNA-binding domains"/>
    <property type="match status" value="1"/>
</dbReference>
<dbReference type="SMART" id="SM00530">
    <property type="entry name" value="HTH_XRE"/>
    <property type="match status" value="1"/>
</dbReference>
<dbReference type="Pfam" id="PF01381">
    <property type="entry name" value="HTH_3"/>
    <property type="match status" value="1"/>
</dbReference>
<protein>
    <submittedName>
        <fullName evidence="2">Helix-turn-helix transcriptional regulator</fullName>
    </submittedName>
</protein>
<dbReference type="Proteomes" id="UP000632828">
    <property type="component" value="Unassembled WGS sequence"/>
</dbReference>
<keyword evidence="3" id="KW-1185">Reference proteome</keyword>
<evidence type="ECO:0000313" key="3">
    <source>
        <dbReference type="Proteomes" id="UP000632828"/>
    </source>
</evidence>
<accession>A0A8J6QWS6</accession>
<gene>
    <name evidence="2" type="ORF">ICT70_01895</name>
</gene>
<evidence type="ECO:0000259" key="1">
    <source>
        <dbReference type="PROSITE" id="PS50943"/>
    </source>
</evidence>
<dbReference type="AlphaFoldDB" id="A0A8J6QWS6"/>
<dbReference type="InterPro" id="IPR001387">
    <property type="entry name" value="Cro/C1-type_HTH"/>
</dbReference>
<proteinExistence type="predicted"/>
<sequence length="66" mass="7606">MEQNRVKEVRESLLMSKAELARKADVSPLTITRIERGSPCRMETMRKIILALGYKLSDKTKIFPNI</sequence>
<dbReference type="InterPro" id="IPR010982">
    <property type="entry name" value="Lambda_DNA-bd_dom_sf"/>
</dbReference>
<dbReference type="RefSeq" id="WP_191153695.1">
    <property type="nucleotide sequence ID" value="NZ_JACWUN010000002.1"/>
</dbReference>
<dbReference type="SUPFAM" id="SSF47413">
    <property type="entry name" value="lambda repressor-like DNA-binding domains"/>
    <property type="match status" value="1"/>
</dbReference>
<dbReference type="PROSITE" id="PS50943">
    <property type="entry name" value="HTH_CROC1"/>
    <property type="match status" value="1"/>
</dbReference>
<comment type="caution">
    <text evidence="2">The sequence shown here is derived from an EMBL/GenBank/DDBJ whole genome shotgun (WGS) entry which is preliminary data.</text>
</comment>
<evidence type="ECO:0000313" key="2">
    <source>
        <dbReference type="EMBL" id="MBD1399417.1"/>
    </source>
</evidence>
<feature type="domain" description="HTH cro/C1-type" evidence="1">
    <location>
        <begin position="6"/>
        <end position="59"/>
    </location>
</feature>
<name>A0A8J6QWS6_9BACT</name>
<dbReference type="EMBL" id="JACWUN010000002">
    <property type="protein sequence ID" value="MBD1399417.1"/>
    <property type="molecule type" value="Genomic_DNA"/>
</dbReference>
<reference evidence="2" key="1">
    <citation type="submission" date="2020-09" db="EMBL/GenBank/DDBJ databases">
        <title>Pelobacter alkaliphilus sp. nov., a novel anaerobic arsenate-reducing bacterium from terrestrial mud volcano.</title>
        <authorList>
            <person name="Khomyakova M.A."/>
            <person name="Merkel A.Y."/>
            <person name="Slobodkin A.I."/>
        </authorList>
    </citation>
    <scope>NUCLEOTIDE SEQUENCE</scope>
    <source>
        <strain evidence="2">M08fum</strain>
    </source>
</reference>
<dbReference type="CDD" id="cd00093">
    <property type="entry name" value="HTH_XRE"/>
    <property type="match status" value="1"/>
</dbReference>